<dbReference type="EMBL" id="CP006670">
    <property type="protein sequence ID" value="EHR78189.1"/>
    <property type="molecule type" value="Genomic_DNA"/>
</dbReference>
<dbReference type="PaxDb" id="523849-OCC_04023"/>
<dbReference type="PANTHER" id="PTHR43376:SF1">
    <property type="entry name" value="OLIGOPEPTIDE TRANSPORT SYSTEM PERMEASE PROTEIN"/>
    <property type="match status" value="1"/>
</dbReference>
<keyword evidence="10" id="KW-1185">Reference proteome</keyword>
<comment type="subcellular location">
    <subcellularLocation>
        <location evidence="1 7">Cell membrane</location>
        <topology evidence="1 7">Multi-pass membrane protein</topology>
    </subcellularLocation>
</comment>
<feature type="transmembrane region" description="Helical" evidence="7">
    <location>
        <begin position="149"/>
        <end position="174"/>
    </location>
</feature>
<dbReference type="CDD" id="cd06261">
    <property type="entry name" value="TM_PBP2"/>
    <property type="match status" value="1"/>
</dbReference>
<name>H3ZQD6_THELN</name>
<accession>H3ZQD6</accession>
<keyword evidence="6 7" id="KW-0472">Membrane</keyword>
<evidence type="ECO:0000256" key="1">
    <source>
        <dbReference type="ARBA" id="ARBA00004651"/>
    </source>
</evidence>
<dbReference type="InterPro" id="IPR035906">
    <property type="entry name" value="MetI-like_sf"/>
</dbReference>
<feature type="transmembrane region" description="Helical" evidence="7">
    <location>
        <begin position="13"/>
        <end position="34"/>
    </location>
</feature>
<evidence type="ECO:0000256" key="2">
    <source>
        <dbReference type="ARBA" id="ARBA00022448"/>
    </source>
</evidence>
<dbReference type="Gene3D" id="1.10.3720.10">
    <property type="entry name" value="MetI-like"/>
    <property type="match status" value="1"/>
</dbReference>
<dbReference type="InterPro" id="IPR000515">
    <property type="entry name" value="MetI-like"/>
</dbReference>
<keyword evidence="4 7" id="KW-0812">Transmembrane</keyword>
<keyword evidence="5 7" id="KW-1133">Transmembrane helix</keyword>
<evidence type="ECO:0000259" key="8">
    <source>
        <dbReference type="PROSITE" id="PS50928"/>
    </source>
</evidence>
<keyword evidence="2 7" id="KW-0813">Transport</keyword>
<feature type="transmembrane region" description="Helical" evidence="7">
    <location>
        <begin position="194"/>
        <end position="212"/>
    </location>
</feature>
<evidence type="ECO:0000256" key="5">
    <source>
        <dbReference type="ARBA" id="ARBA00022989"/>
    </source>
</evidence>
<comment type="similarity">
    <text evidence="7">Belongs to the binding-protein-dependent transport system permease family.</text>
</comment>
<evidence type="ECO:0000256" key="6">
    <source>
        <dbReference type="ARBA" id="ARBA00023136"/>
    </source>
</evidence>
<protein>
    <submittedName>
        <fullName evidence="9">Peptide ABC transporter permease</fullName>
    </submittedName>
</protein>
<dbReference type="GO" id="GO:0055085">
    <property type="term" value="P:transmembrane transport"/>
    <property type="evidence" value="ECO:0007669"/>
    <property type="project" value="InterPro"/>
</dbReference>
<evidence type="ECO:0000256" key="4">
    <source>
        <dbReference type="ARBA" id="ARBA00022692"/>
    </source>
</evidence>
<dbReference type="RefSeq" id="WP_004068923.1">
    <property type="nucleotide sequence ID" value="NC_022084.1"/>
</dbReference>
<proteinExistence type="inferred from homology"/>
<feature type="transmembrane region" description="Helical" evidence="7">
    <location>
        <begin position="294"/>
        <end position="317"/>
    </location>
</feature>
<feature type="transmembrane region" description="Helical" evidence="7">
    <location>
        <begin position="100"/>
        <end position="128"/>
    </location>
</feature>
<feature type="domain" description="ABC transmembrane type-1" evidence="8">
    <location>
        <begin position="101"/>
        <end position="317"/>
    </location>
</feature>
<organism evidence="9 10">
    <name type="scientific">Thermococcus litoralis (strain ATCC 51850 / DSM 5473 / JCM 8560 / NS-C)</name>
    <dbReference type="NCBI Taxonomy" id="523849"/>
    <lineage>
        <taxon>Archaea</taxon>
        <taxon>Methanobacteriati</taxon>
        <taxon>Methanobacteriota</taxon>
        <taxon>Thermococci</taxon>
        <taxon>Thermococcales</taxon>
        <taxon>Thermococcaceae</taxon>
        <taxon>Thermococcus</taxon>
    </lineage>
</organism>
<dbReference type="GO" id="GO:0005886">
    <property type="term" value="C:plasma membrane"/>
    <property type="evidence" value="ECO:0007669"/>
    <property type="project" value="UniProtKB-SubCell"/>
</dbReference>
<dbReference type="PANTHER" id="PTHR43376">
    <property type="entry name" value="OLIGOPEPTIDE TRANSPORT SYSTEM PERMEASE PROTEIN"/>
    <property type="match status" value="1"/>
</dbReference>
<dbReference type="GeneID" id="16550188"/>
<dbReference type="Pfam" id="PF19300">
    <property type="entry name" value="BPD_transp_1_N"/>
    <property type="match status" value="1"/>
</dbReference>
<dbReference type="OrthoDB" id="44105at2157"/>
<dbReference type="STRING" id="523849.OCC_04023"/>
<evidence type="ECO:0000313" key="10">
    <source>
        <dbReference type="Proteomes" id="UP000015502"/>
    </source>
</evidence>
<dbReference type="InterPro" id="IPR045621">
    <property type="entry name" value="BPD_transp_1_N"/>
</dbReference>
<dbReference type="PROSITE" id="PS50928">
    <property type="entry name" value="ABC_TM1"/>
    <property type="match status" value="1"/>
</dbReference>
<gene>
    <name evidence="9" type="ORF">OCC_04023</name>
</gene>
<dbReference type="HOGENOM" id="CLU_036879_1_0_2"/>
<sequence length="327" mass="36874">MDKGWIYRVLRKIIIRGIVFYIIVSITFVIPRLLPGGAFAYLAENPNISPELREALIKEFKLDQPLWEQYKTFIKEFFLHGNLGISFSRLEPVSEVIKEALPWTIVLVTTSIIVSALVGIFLGAMAAYKRGSAFDSFLVSLVMFIRSMPSFWLGIVLLIIFGYYFGLAPLYGAYSYGMEYTSRLEFLKDVISHLWLPFITLVILGFAGYFMLMRNTMIDILGEDFILVAKAKGMPDRTILFKHALRPASLPVVTALALDLGWSVSGAMLIEVVFSLPGVGKLLYDAVYMTDYPLLLGIVVYTSLLTLVLVTIVEFMYPIIDPRVSEQ</sequence>
<evidence type="ECO:0000313" key="9">
    <source>
        <dbReference type="EMBL" id="EHR78189.1"/>
    </source>
</evidence>
<feature type="transmembrane region" description="Helical" evidence="7">
    <location>
        <begin position="250"/>
        <end position="274"/>
    </location>
</feature>
<dbReference type="AlphaFoldDB" id="H3ZQD6"/>
<dbReference type="Pfam" id="PF00528">
    <property type="entry name" value="BPD_transp_1"/>
    <property type="match status" value="1"/>
</dbReference>
<dbReference type="SUPFAM" id="SSF161098">
    <property type="entry name" value="MetI-like"/>
    <property type="match status" value="1"/>
</dbReference>
<dbReference type="KEGG" id="tlt:OCC_04023"/>
<reference evidence="9 10" key="1">
    <citation type="journal article" date="2012" name="J. Bacteriol.">
        <title>Genome sequence of the model hyperthermophilic archaeon Thermococcus litoralis NS-C.</title>
        <authorList>
            <person name="Gardner A.F."/>
            <person name="Kumar S."/>
            <person name="Perler F.B."/>
        </authorList>
    </citation>
    <scope>NUCLEOTIDE SEQUENCE [LARGE SCALE GENOMIC DNA]</scope>
    <source>
        <strain evidence="10">ATCC 51850 / DSM 5473 / JCM 8560 / NS-C</strain>
    </source>
</reference>
<keyword evidence="3" id="KW-1003">Cell membrane</keyword>
<dbReference type="Proteomes" id="UP000015502">
    <property type="component" value="Chromosome"/>
</dbReference>
<evidence type="ECO:0000256" key="3">
    <source>
        <dbReference type="ARBA" id="ARBA00022475"/>
    </source>
</evidence>
<evidence type="ECO:0000256" key="7">
    <source>
        <dbReference type="RuleBase" id="RU363032"/>
    </source>
</evidence>